<dbReference type="STRING" id="1239962.C943_01080"/>
<evidence type="ECO:0000256" key="1">
    <source>
        <dbReference type="SAM" id="Phobius"/>
    </source>
</evidence>
<sequence>MDNDLQMLEDYLDGTLSKADAESVNEKLKKDPELREMLALLQASTQGIKLAGRRTSIRKIHEEFILETRSNKKMEPATTRKIFPWWMGVAASLTLVLAFTAISIFRFPGSFLDEGAIKYELPTMRSAGTNTDDLETAFKNENWNVLLEKVDTQETDRKALFLASIAALQKEEFELGLQYLDALESQNNVQTEPLFKNEISYYRLVFHLELRDYNSALDAWKTLDAEKDNPYRSSLGLMDKASLWILGKF</sequence>
<feature type="transmembrane region" description="Helical" evidence="1">
    <location>
        <begin position="82"/>
        <end position="105"/>
    </location>
</feature>
<reference evidence="2" key="1">
    <citation type="submission" date="2013-01" db="EMBL/GenBank/DDBJ databases">
        <title>Genome assembly of Mariniradius saccharolyticus AK6.</title>
        <authorList>
            <person name="Vaidya B."/>
            <person name="Khatri I."/>
            <person name="Tanuku N.R.S."/>
            <person name="Subramanian S."/>
            <person name="Pinnaka A."/>
        </authorList>
    </citation>
    <scope>NUCLEOTIDE SEQUENCE [LARGE SCALE GENOMIC DNA]</scope>
    <source>
        <strain evidence="2">AK6</strain>
    </source>
</reference>
<accession>M7XCQ7</accession>
<dbReference type="EMBL" id="AMZY02000013">
    <property type="protein sequence ID" value="EMS32353.1"/>
    <property type="molecule type" value="Genomic_DNA"/>
</dbReference>
<keyword evidence="1" id="KW-0472">Membrane</keyword>
<evidence type="ECO:0000313" key="2">
    <source>
        <dbReference type="EMBL" id="EMS32353.1"/>
    </source>
</evidence>
<proteinExistence type="predicted"/>
<name>M7XCQ7_9BACT</name>
<dbReference type="OrthoDB" id="839105at2"/>
<evidence type="ECO:0008006" key="4">
    <source>
        <dbReference type="Google" id="ProtNLM"/>
    </source>
</evidence>
<protein>
    <recommendedName>
        <fullName evidence="4">Zinc-finger domain-containing protein</fullName>
    </recommendedName>
</protein>
<keyword evidence="1" id="KW-0812">Transmembrane</keyword>
<gene>
    <name evidence="2" type="ORF">C943_01080</name>
</gene>
<comment type="caution">
    <text evidence="2">The sequence shown here is derived from an EMBL/GenBank/DDBJ whole genome shotgun (WGS) entry which is preliminary data.</text>
</comment>
<keyword evidence="3" id="KW-1185">Reference proteome</keyword>
<evidence type="ECO:0000313" key="3">
    <source>
        <dbReference type="Proteomes" id="UP000010953"/>
    </source>
</evidence>
<dbReference type="InParanoid" id="M7XCQ7"/>
<dbReference type="AlphaFoldDB" id="M7XCQ7"/>
<organism evidence="2 3">
    <name type="scientific">Mariniradius saccharolyticus AK6</name>
    <dbReference type="NCBI Taxonomy" id="1239962"/>
    <lineage>
        <taxon>Bacteria</taxon>
        <taxon>Pseudomonadati</taxon>
        <taxon>Bacteroidota</taxon>
        <taxon>Cytophagia</taxon>
        <taxon>Cytophagales</taxon>
        <taxon>Cyclobacteriaceae</taxon>
        <taxon>Mariniradius</taxon>
    </lineage>
</organism>
<keyword evidence="1" id="KW-1133">Transmembrane helix</keyword>
<dbReference type="RefSeq" id="WP_008628624.1">
    <property type="nucleotide sequence ID" value="NZ_AMZY02000013.1"/>
</dbReference>
<dbReference type="Proteomes" id="UP000010953">
    <property type="component" value="Unassembled WGS sequence"/>
</dbReference>